<keyword evidence="8" id="KW-1185">Reference proteome</keyword>
<dbReference type="OrthoDB" id="9799225at2"/>
<dbReference type="PANTHER" id="PTHR21716">
    <property type="entry name" value="TRANSMEMBRANE PROTEIN"/>
    <property type="match status" value="1"/>
</dbReference>
<comment type="similarity">
    <text evidence="2">Belongs to the autoinducer-2 exporter (AI-2E) (TC 2.A.86) family.</text>
</comment>
<evidence type="ECO:0000313" key="7">
    <source>
        <dbReference type="EMBL" id="SMF64679.1"/>
    </source>
</evidence>
<dbReference type="STRING" id="1513793.SAMN06296036_12268"/>
<keyword evidence="3 6" id="KW-0812">Transmembrane</keyword>
<reference evidence="8" key="1">
    <citation type="submission" date="2017-04" db="EMBL/GenBank/DDBJ databases">
        <authorList>
            <person name="Varghese N."/>
            <person name="Submissions S."/>
        </authorList>
    </citation>
    <scope>NUCLEOTIDE SEQUENCE [LARGE SCALE GENOMIC DNA]</scope>
    <source>
        <strain evidence="8">RKEM611</strain>
    </source>
</reference>
<name>A0A1Y6CGZ1_9BACT</name>
<evidence type="ECO:0000256" key="3">
    <source>
        <dbReference type="ARBA" id="ARBA00022692"/>
    </source>
</evidence>
<evidence type="ECO:0000256" key="1">
    <source>
        <dbReference type="ARBA" id="ARBA00004141"/>
    </source>
</evidence>
<feature type="transmembrane region" description="Helical" evidence="6">
    <location>
        <begin position="265"/>
        <end position="283"/>
    </location>
</feature>
<feature type="transmembrane region" description="Helical" evidence="6">
    <location>
        <begin position="171"/>
        <end position="193"/>
    </location>
</feature>
<feature type="transmembrane region" description="Helical" evidence="6">
    <location>
        <begin position="79"/>
        <end position="100"/>
    </location>
</feature>
<keyword evidence="5 6" id="KW-0472">Membrane</keyword>
<feature type="transmembrane region" description="Helical" evidence="6">
    <location>
        <begin position="27"/>
        <end position="44"/>
    </location>
</feature>
<evidence type="ECO:0000256" key="6">
    <source>
        <dbReference type="SAM" id="Phobius"/>
    </source>
</evidence>
<proteinExistence type="inferred from homology"/>
<comment type="subcellular location">
    <subcellularLocation>
        <location evidence="1">Membrane</location>
        <topology evidence="1">Multi-pass membrane protein</topology>
    </subcellularLocation>
</comment>
<feature type="transmembrane region" description="Helical" evidence="6">
    <location>
        <begin position="332"/>
        <end position="353"/>
    </location>
</feature>
<evidence type="ECO:0000256" key="2">
    <source>
        <dbReference type="ARBA" id="ARBA00009773"/>
    </source>
</evidence>
<sequence>MITTKRTAKHSVYQGKSKEHSVQKPNFYWQINVLCVLACVYTIYFAQALLLPIFMSLILYFLLAPFVRICHRWYIPKLASATFIMASFLSIIGFGISSLVGPANEWLKRAPNDISLLEGKLTAIKQPFEQITTAAKKVEEVTAVGTGTDQSIEVTQYPGLGDMVFDVTSEAFMTIASTLVLLFFFLVYGEVFLRKLDQIFSQDRRGKFDGSIVRSIKAGISIYLLTYTTINICLGAIASFVFWILDMPNPVLWGALAGCLNYIPYIGPMVGVVIISMVSLLSFESNVQAMLPPTIYFIINAIEGQIITPILLGQRLSLNPLVVLLSIILWGWTWGAAGAILSAPLLAVFKIICENVPSLRNFRKLIEI</sequence>
<feature type="transmembrane region" description="Helical" evidence="6">
    <location>
        <begin position="295"/>
        <end position="312"/>
    </location>
</feature>
<dbReference type="GO" id="GO:0055085">
    <property type="term" value="P:transmembrane transport"/>
    <property type="evidence" value="ECO:0007669"/>
    <property type="project" value="TreeGrafter"/>
</dbReference>
<evidence type="ECO:0000256" key="5">
    <source>
        <dbReference type="ARBA" id="ARBA00023136"/>
    </source>
</evidence>
<gene>
    <name evidence="7" type="ORF">SAMN06296036_12268</name>
</gene>
<evidence type="ECO:0000256" key="4">
    <source>
        <dbReference type="ARBA" id="ARBA00022989"/>
    </source>
</evidence>
<dbReference type="EMBL" id="FWZT01000022">
    <property type="protein sequence ID" value="SMF64679.1"/>
    <property type="molecule type" value="Genomic_DNA"/>
</dbReference>
<organism evidence="7 8">
    <name type="scientific">Pseudobacteriovorax antillogorgiicola</name>
    <dbReference type="NCBI Taxonomy" id="1513793"/>
    <lineage>
        <taxon>Bacteria</taxon>
        <taxon>Pseudomonadati</taxon>
        <taxon>Bdellovibrionota</taxon>
        <taxon>Oligoflexia</taxon>
        <taxon>Oligoflexales</taxon>
        <taxon>Pseudobacteriovoracaceae</taxon>
        <taxon>Pseudobacteriovorax</taxon>
    </lineage>
</organism>
<feature type="transmembrane region" description="Helical" evidence="6">
    <location>
        <begin position="50"/>
        <end position="67"/>
    </location>
</feature>
<dbReference type="GO" id="GO:0016020">
    <property type="term" value="C:membrane"/>
    <property type="evidence" value="ECO:0007669"/>
    <property type="project" value="UniProtKB-SubCell"/>
</dbReference>
<feature type="transmembrane region" description="Helical" evidence="6">
    <location>
        <begin position="222"/>
        <end position="245"/>
    </location>
</feature>
<dbReference type="InterPro" id="IPR002549">
    <property type="entry name" value="AI-2E-like"/>
</dbReference>
<dbReference type="AlphaFoldDB" id="A0A1Y6CGZ1"/>
<dbReference type="PANTHER" id="PTHR21716:SF16">
    <property type="entry name" value="BLL1467 PROTEIN"/>
    <property type="match status" value="1"/>
</dbReference>
<keyword evidence="4 6" id="KW-1133">Transmembrane helix</keyword>
<evidence type="ECO:0000313" key="8">
    <source>
        <dbReference type="Proteomes" id="UP000192907"/>
    </source>
</evidence>
<protein>
    <submittedName>
        <fullName evidence="7">Predicted PurR-regulated permease PerM</fullName>
    </submittedName>
</protein>
<dbReference type="RefSeq" id="WP_132323413.1">
    <property type="nucleotide sequence ID" value="NZ_FWZT01000022.1"/>
</dbReference>
<accession>A0A1Y6CGZ1</accession>
<dbReference type="Proteomes" id="UP000192907">
    <property type="component" value="Unassembled WGS sequence"/>
</dbReference>
<dbReference type="Pfam" id="PF01594">
    <property type="entry name" value="AI-2E_transport"/>
    <property type="match status" value="1"/>
</dbReference>